<name>A0A0M9ER46_FUSLA</name>
<dbReference type="OrthoDB" id="5115028at2759"/>
<evidence type="ECO:0000313" key="2">
    <source>
        <dbReference type="EMBL" id="KPA37910.1"/>
    </source>
</evidence>
<dbReference type="AlphaFoldDB" id="A0A0M9ER46"/>
<dbReference type="Proteomes" id="UP000037904">
    <property type="component" value="Unassembled WGS sequence"/>
</dbReference>
<gene>
    <name evidence="2" type="ORF">FLAG1_09261</name>
</gene>
<dbReference type="EMBL" id="JXCE01000343">
    <property type="protein sequence ID" value="KPA37910.1"/>
    <property type="molecule type" value="Genomic_DNA"/>
</dbReference>
<keyword evidence="3" id="KW-1185">Reference proteome</keyword>
<organism evidence="2 3">
    <name type="scientific">Fusarium langsethiae</name>
    <dbReference type="NCBI Taxonomy" id="179993"/>
    <lineage>
        <taxon>Eukaryota</taxon>
        <taxon>Fungi</taxon>
        <taxon>Dikarya</taxon>
        <taxon>Ascomycota</taxon>
        <taxon>Pezizomycotina</taxon>
        <taxon>Sordariomycetes</taxon>
        <taxon>Hypocreomycetidae</taxon>
        <taxon>Hypocreales</taxon>
        <taxon>Nectriaceae</taxon>
        <taxon>Fusarium</taxon>
    </lineage>
</organism>
<sequence>MVDVFMIFVTLRGWVGLDFKSVIWGAHVDEAGIEKDLDKYFIIPQRDWALGKSWNKERANRRGPYRGTTQGVSNDIAFLGTVICYHVELNRREYEDSTGVCCIDDWTYPKTVYDPRKADSLKRGRFWMDRFYDRTNLGSVQILTWGDVKVISLERGVCGLFEPDSSSSESWDEETSDSEDEEMGDSSDEGTGNLEEDT</sequence>
<feature type="compositionally biased region" description="Acidic residues" evidence="1">
    <location>
        <begin position="170"/>
        <end position="198"/>
    </location>
</feature>
<evidence type="ECO:0000313" key="3">
    <source>
        <dbReference type="Proteomes" id="UP000037904"/>
    </source>
</evidence>
<proteinExistence type="predicted"/>
<reference evidence="2 3" key="1">
    <citation type="submission" date="2015-04" db="EMBL/GenBank/DDBJ databases">
        <title>The draft genome sequence of Fusarium langsethiae, a T-2/HT-2 mycotoxin producer.</title>
        <authorList>
            <person name="Lysoe E."/>
            <person name="Divon H.H."/>
            <person name="Terzi V."/>
            <person name="Orru L."/>
            <person name="Lamontanara A."/>
            <person name="Kolseth A.-K."/>
            <person name="Frandsen R.J."/>
            <person name="Nielsen K."/>
            <person name="Thrane U."/>
        </authorList>
    </citation>
    <scope>NUCLEOTIDE SEQUENCE [LARGE SCALE GENOMIC DNA]</scope>
    <source>
        <strain evidence="2 3">Fl201059</strain>
    </source>
</reference>
<comment type="caution">
    <text evidence="2">The sequence shown here is derived from an EMBL/GenBank/DDBJ whole genome shotgun (WGS) entry which is preliminary data.</text>
</comment>
<feature type="region of interest" description="Disordered" evidence="1">
    <location>
        <begin position="162"/>
        <end position="198"/>
    </location>
</feature>
<accession>A0A0M9ER46</accession>
<protein>
    <submittedName>
        <fullName evidence="2">Uncharacterized protein</fullName>
    </submittedName>
</protein>
<evidence type="ECO:0000256" key="1">
    <source>
        <dbReference type="SAM" id="MobiDB-lite"/>
    </source>
</evidence>